<evidence type="ECO:0000313" key="11">
    <source>
        <dbReference type="Proteomes" id="UP000596742"/>
    </source>
</evidence>
<sequence>MEEGKKEKEHKIHVGQGNDMTGESKKVPTDMPQSNNSVLLVVIVASAAITAGVWFQTHKLGVEITNLVQILQNVESSSKHQQTQQQSRPAGEVLPRDCFDIQMMGEEGSGVYKIYPEGIKGGVDVFCDMENDSGGWLVFQRRLNGNADFYQNWENYTVGFGDIKNEFWLGNSMQVANGMKFSTHDVDNDGAPGSCAKSFKGGFWYNNCHYANPNGEYLKGEHEALAVGVNWYHWKGYKYSLKSIEMKIKPL</sequence>
<protein>
    <recommendedName>
        <fullName evidence="9">Fibrinogen C-terminal domain-containing protein</fullName>
    </recommendedName>
</protein>
<feature type="compositionally biased region" description="Basic and acidic residues" evidence="7">
    <location>
        <begin position="1"/>
        <end position="12"/>
    </location>
</feature>
<dbReference type="EMBL" id="UYJE01003676">
    <property type="protein sequence ID" value="VDI21424.1"/>
    <property type="molecule type" value="Genomic_DNA"/>
</dbReference>
<evidence type="ECO:0000256" key="6">
    <source>
        <dbReference type="ARBA" id="ARBA00023180"/>
    </source>
</evidence>
<accession>A0A8B6DM92</accession>
<comment type="subcellular location">
    <subcellularLocation>
        <location evidence="1">Secreted</location>
    </subcellularLocation>
</comment>
<dbReference type="PROSITE" id="PS51406">
    <property type="entry name" value="FIBRINOGEN_C_2"/>
    <property type="match status" value="2"/>
</dbReference>
<name>A0A8B6DM92_MYTGA</name>
<dbReference type="AlphaFoldDB" id="A0A8B6DM92"/>
<feature type="region of interest" description="Disordered" evidence="7">
    <location>
        <begin position="1"/>
        <end position="30"/>
    </location>
</feature>
<dbReference type="Gene3D" id="3.90.215.10">
    <property type="entry name" value="Gamma Fibrinogen, chain A, domain 1"/>
    <property type="match status" value="2"/>
</dbReference>
<keyword evidence="11" id="KW-1185">Reference proteome</keyword>
<evidence type="ECO:0000256" key="8">
    <source>
        <dbReference type="SAM" id="Phobius"/>
    </source>
</evidence>
<evidence type="ECO:0000256" key="4">
    <source>
        <dbReference type="ARBA" id="ARBA00023054"/>
    </source>
</evidence>
<evidence type="ECO:0000256" key="3">
    <source>
        <dbReference type="ARBA" id="ARBA00022729"/>
    </source>
</evidence>
<evidence type="ECO:0000256" key="2">
    <source>
        <dbReference type="ARBA" id="ARBA00022525"/>
    </source>
</evidence>
<feature type="domain" description="Fibrinogen C-terminal" evidence="9">
    <location>
        <begin position="177"/>
        <end position="251"/>
    </location>
</feature>
<comment type="caution">
    <text evidence="10">The sequence shown here is derived from an EMBL/GenBank/DDBJ whole genome shotgun (WGS) entry which is preliminary data.</text>
</comment>
<keyword evidence="6" id="KW-0325">Glycoprotein</keyword>
<keyword evidence="8" id="KW-0472">Membrane</keyword>
<reference evidence="10" key="1">
    <citation type="submission" date="2018-11" db="EMBL/GenBank/DDBJ databases">
        <authorList>
            <person name="Alioto T."/>
            <person name="Alioto T."/>
        </authorList>
    </citation>
    <scope>NUCLEOTIDE SEQUENCE</scope>
</reference>
<dbReference type="PANTHER" id="PTHR47221:SF6">
    <property type="entry name" value="FIBRINOGEN ALPHA CHAIN"/>
    <property type="match status" value="1"/>
</dbReference>
<evidence type="ECO:0000256" key="1">
    <source>
        <dbReference type="ARBA" id="ARBA00004613"/>
    </source>
</evidence>
<dbReference type="Pfam" id="PF00147">
    <property type="entry name" value="Fibrinogen_C"/>
    <property type="match status" value="1"/>
</dbReference>
<dbReference type="GO" id="GO:0005576">
    <property type="term" value="C:extracellular region"/>
    <property type="evidence" value="ECO:0007669"/>
    <property type="project" value="UniProtKB-SubCell"/>
</dbReference>
<organism evidence="10 11">
    <name type="scientific">Mytilus galloprovincialis</name>
    <name type="common">Mediterranean mussel</name>
    <dbReference type="NCBI Taxonomy" id="29158"/>
    <lineage>
        <taxon>Eukaryota</taxon>
        <taxon>Metazoa</taxon>
        <taxon>Spiralia</taxon>
        <taxon>Lophotrochozoa</taxon>
        <taxon>Mollusca</taxon>
        <taxon>Bivalvia</taxon>
        <taxon>Autobranchia</taxon>
        <taxon>Pteriomorphia</taxon>
        <taxon>Mytilida</taxon>
        <taxon>Mytiloidea</taxon>
        <taxon>Mytilidae</taxon>
        <taxon>Mytilinae</taxon>
        <taxon>Mytilus</taxon>
    </lineage>
</organism>
<feature type="domain" description="Fibrinogen C-terminal" evidence="9">
    <location>
        <begin position="89"/>
        <end position="171"/>
    </location>
</feature>
<dbReference type="InterPro" id="IPR037579">
    <property type="entry name" value="FIB_ANG-like"/>
</dbReference>
<dbReference type="InterPro" id="IPR036056">
    <property type="entry name" value="Fibrinogen-like_C"/>
</dbReference>
<dbReference type="NCBIfam" id="NF040941">
    <property type="entry name" value="GGGWT_bact"/>
    <property type="match status" value="1"/>
</dbReference>
<keyword evidence="8" id="KW-1133">Transmembrane helix</keyword>
<dbReference type="SUPFAM" id="SSF56496">
    <property type="entry name" value="Fibrinogen C-terminal domain-like"/>
    <property type="match status" value="1"/>
</dbReference>
<dbReference type="PANTHER" id="PTHR47221">
    <property type="entry name" value="FIBRINOGEN ALPHA CHAIN"/>
    <property type="match status" value="1"/>
</dbReference>
<dbReference type="SMART" id="SM00186">
    <property type="entry name" value="FBG"/>
    <property type="match status" value="1"/>
</dbReference>
<dbReference type="InterPro" id="IPR002181">
    <property type="entry name" value="Fibrinogen_a/b/g_C_dom"/>
</dbReference>
<evidence type="ECO:0000256" key="5">
    <source>
        <dbReference type="ARBA" id="ARBA00023157"/>
    </source>
</evidence>
<evidence type="ECO:0000313" key="10">
    <source>
        <dbReference type="EMBL" id="VDI21424.1"/>
    </source>
</evidence>
<keyword evidence="3" id="KW-0732">Signal</keyword>
<evidence type="ECO:0000259" key="9">
    <source>
        <dbReference type="PROSITE" id="PS51406"/>
    </source>
</evidence>
<dbReference type="Proteomes" id="UP000596742">
    <property type="component" value="Unassembled WGS sequence"/>
</dbReference>
<dbReference type="CDD" id="cd00087">
    <property type="entry name" value="FReD"/>
    <property type="match status" value="1"/>
</dbReference>
<feature type="transmembrane region" description="Helical" evidence="8">
    <location>
        <begin position="37"/>
        <end position="55"/>
    </location>
</feature>
<gene>
    <name evidence="10" type="ORF">MGAL_10B039455</name>
</gene>
<keyword evidence="2" id="KW-0964">Secreted</keyword>
<keyword evidence="8" id="KW-0812">Transmembrane</keyword>
<keyword evidence="5" id="KW-1015">Disulfide bond</keyword>
<keyword evidence="4" id="KW-0175">Coiled coil</keyword>
<proteinExistence type="predicted"/>
<dbReference type="InterPro" id="IPR014716">
    <property type="entry name" value="Fibrinogen_a/b/g_C_1"/>
</dbReference>
<evidence type="ECO:0000256" key="7">
    <source>
        <dbReference type="SAM" id="MobiDB-lite"/>
    </source>
</evidence>
<dbReference type="OrthoDB" id="7735550at2759"/>